<dbReference type="PANTHER" id="PTHR10060">
    <property type="entry name" value="TATD FAMILY DEOXYRIBONUCLEASE"/>
    <property type="match status" value="1"/>
</dbReference>
<protein>
    <submittedName>
        <fullName evidence="5">Mg-dependent DNase</fullName>
    </submittedName>
</protein>
<evidence type="ECO:0000256" key="2">
    <source>
        <dbReference type="ARBA" id="ARBA00022722"/>
    </source>
</evidence>
<evidence type="ECO:0000256" key="4">
    <source>
        <dbReference type="ARBA" id="ARBA00022801"/>
    </source>
</evidence>
<name>A0A165Y221_9AGAM</name>
<dbReference type="OrthoDB" id="6079689at2759"/>
<comment type="similarity">
    <text evidence="1">Belongs to the metallo-dependent hydrolases superfamily. TatD-type hydrolase family.</text>
</comment>
<dbReference type="GO" id="GO:0008296">
    <property type="term" value="F:3'-5'-DNA exonuclease activity"/>
    <property type="evidence" value="ECO:0007669"/>
    <property type="project" value="TreeGrafter"/>
</dbReference>
<evidence type="ECO:0000313" key="5">
    <source>
        <dbReference type="EMBL" id="KZT32795.1"/>
    </source>
</evidence>
<dbReference type="Pfam" id="PF01026">
    <property type="entry name" value="TatD_DNase"/>
    <property type="match status" value="1"/>
</dbReference>
<evidence type="ECO:0000256" key="3">
    <source>
        <dbReference type="ARBA" id="ARBA00022723"/>
    </source>
</evidence>
<evidence type="ECO:0000313" key="6">
    <source>
        <dbReference type="Proteomes" id="UP000076798"/>
    </source>
</evidence>
<dbReference type="EMBL" id="KV428294">
    <property type="protein sequence ID" value="KZT32795.1"/>
    <property type="molecule type" value="Genomic_DNA"/>
</dbReference>
<proteinExistence type="inferred from homology"/>
<keyword evidence="4" id="KW-0378">Hydrolase</keyword>
<keyword evidence="2" id="KW-0540">Nuclease</keyword>
<dbReference type="InterPro" id="IPR018228">
    <property type="entry name" value="DNase_TatD-rel_CS"/>
</dbReference>
<keyword evidence="6" id="KW-1185">Reference proteome</keyword>
<dbReference type="Proteomes" id="UP000076798">
    <property type="component" value="Unassembled WGS sequence"/>
</dbReference>
<sequence>MTSTTIATARAPRFIDVGVNLTDPVFKGRYRGHKKHVDDFKFVLERSRKAGVRSMIITGGSLHESELALKLAKENGLYATVGCHPTRSEEFAKYKDGPDGYLNALDELIGNTGKGVAVAIGECGLDYDRLHFAPKETQKVRFRSQLSLAKKYHLPLFLHSRAAHEDFVNILREEGFADNGGRGAGAKGGVVHSFTGTVEEIKEVVEMGFHLSVNGCSMKTEENLNACKAIPLDKLLLETDAPWCSMTSTQASAKILASLPPTSRALYLPQAYKPESFVEGSPVKGRNEPSAIGGVAWVISQLHGLPFEEVVERAWKNTVELFGLEELDTESIGDGDVTVANPS</sequence>
<dbReference type="InterPro" id="IPR050891">
    <property type="entry name" value="TatD-type_Hydrolase"/>
</dbReference>
<evidence type="ECO:0000256" key="1">
    <source>
        <dbReference type="ARBA" id="ARBA00009275"/>
    </source>
</evidence>
<accession>A0A165Y221</accession>
<dbReference type="PANTHER" id="PTHR10060:SF15">
    <property type="entry name" value="DEOXYRIBONUCLEASE TATDN1"/>
    <property type="match status" value="1"/>
</dbReference>
<dbReference type="GO" id="GO:0005829">
    <property type="term" value="C:cytosol"/>
    <property type="evidence" value="ECO:0007669"/>
    <property type="project" value="TreeGrafter"/>
</dbReference>
<dbReference type="SUPFAM" id="SSF51556">
    <property type="entry name" value="Metallo-dependent hydrolases"/>
    <property type="match status" value="1"/>
</dbReference>
<dbReference type="Gene3D" id="3.20.20.140">
    <property type="entry name" value="Metal-dependent hydrolases"/>
    <property type="match status" value="1"/>
</dbReference>
<dbReference type="AlphaFoldDB" id="A0A165Y221"/>
<organism evidence="5 6">
    <name type="scientific">Sistotremastrum suecicum HHB10207 ss-3</name>
    <dbReference type="NCBI Taxonomy" id="1314776"/>
    <lineage>
        <taxon>Eukaryota</taxon>
        <taxon>Fungi</taxon>
        <taxon>Dikarya</taxon>
        <taxon>Basidiomycota</taxon>
        <taxon>Agaricomycotina</taxon>
        <taxon>Agaricomycetes</taxon>
        <taxon>Sistotremastrales</taxon>
        <taxon>Sistotremastraceae</taxon>
        <taxon>Sistotremastrum</taxon>
    </lineage>
</organism>
<dbReference type="PROSITE" id="PS01090">
    <property type="entry name" value="TATD_2"/>
    <property type="match status" value="1"/>
</dbReference>
<dbReference type="InterPro" id="IPR032466">
    <property type="entry name" value="Metal_Hydrolase"/>
</dbReference>
<dbReference type="GO" id="GO:0046872">
    <property type="term" value="F:metal ion binding"/>
    <property type="evidence" value="ECO:0007669"/>
    <property type="project" value="UniProtKB-KW"/>
</dbReference>
<dbReference type="STRING" id="1314776.A0A165Y221"/>
<dbReference type="InterPro" id="IPR001130">
    <property type="entry name" value="TatD-like"/>
</dbReference>
<reference evidence="5 6" key="1">
    <citation type="journal article" date="2016" name="Mol. Biol. Evol.">
        <title>Comparative Genomics of Early-Diverging Mushroom-Forming Fungi Provides Insights into the Origins of Lignocellulose Decay Capabilities.</title>
        <authorList>
            <person name="Nagy L.G."/>
            <person name="Riley R."/>
            <person name="Tritt A."/>
            <person name="Adam C."/>
            <person name="Daum C."/>
            <person name="Floudas D."/>
            <person name="Sun H."/>
            <person name="Yadav J.S."/>
            <person name="Pangilinan J."/>
            <person name="Larsson K.H."/>
            <person name="Matsuura K."/>
            <person name="Barry K."/>
            <person name="Labutti K."/>
            <person name="Kuo R."/>
            <person name="Ohm R.A."/>
            <person name="Bhattacharya S.S."/>
            <person name="Shirouzu T."/>
            <person name="Yoshinaga Y."/>
            <person name="Martin F.M."/>
            <person name="Grigoriev I.V."/>
            <person name="Hibbett D.S."/>
        </authorList>
    </citation>
    <scope>NUCLEOTIDE SEQUENCE [LARGE SCALE GENOMIC DNA]</scope>
    <source>
        <strain evidence="5 6">HHB10207 ss-3</strain>
    </source>
</reference>
<dbReference type="CDD" id="cd01310">
    <property type="entry name" value="TatD_DNAse"/>
    <property type="match status" value="1"/>
</dbReference>
<gene>
    <name evidence="5" type="ORF">SISSUDRAFT_1066651</name>
</gene>
<keyword evidence="3" id="KW-0479">Metal-binding</keyword>